<dbReference type="PANTHER" id="PTHR11941">
    <property type="entry name" value="ENOYL-COA HYDRATASE-RELATED"/>
    <property type="match status" value="1"/>
</dbReference>
<dbReference type="Gene3D" id="1.10.12.10">
    <property type="entry name" value="Lyase 2-enoyl-coa Hydratase, Chain A, domain 2"/>
    <property type="match status" value="1"/>
</dbReference>
<evidence type="ECO:0000256" key="6">
    <source>
        <dbReference type="ARBA" id="ARBA00023239"/>
    </source>
</evidence>
<evidence type="ECO:0000256" key="7">
    <source>
        <dbReference type="ARBA" id="ARBA00023709"/>
    </source>
</evidence>
<accession>A0A1I4RGY8</accession>
<evidence type="ECO:0000256" key="8">
    <source>
        <dbReference type="ARBA" id="ARBA00023717"/>
    </source>
</evidence>
<comment type="catalytic activity">
    <reaction evidence="8">
        <text>a 4-saturated-(3S)-3-hydroxyacyl-CoA = a (3E)-enoyl-CoA + H2O</text>
        <dbReference type="Rhea" id="RHEA:20724"/>
        <dbReference type="ChEBI" id="CHEBI:15377"/>
        <dbReference type="ChEBI" id="CHEBI:58521"/>
        <dbReference type="ChEBI" id="CHEBI:137480"/>
        <dbReference type="EC" id="4.2.1.17"/>
    </reaction>
</comment>
<dbReference type="Pfam" id="PF00378">
    <property type="entry name" value="ECH_1"/>
    <property type="match status" value="1"/>
</dbReference>
<dbReference type="FunFam" id="1.10.12.10:FF:000001">
    <property type="entry name" value="Probable enoyl-CoA hydratase, mitochondrial"/>
    <property type="match status" value="1"/>
</dbReference>
<keyword evidence="11" id="KW-1185">Reference proteome</keyword>
<protein>
    <recommendedName>
        <fullName evidence="3">enoyl-CoA hydratase</fullName>
        <ecNumber evidence="3">4.2.1.17</ecNumber>
    </recommendedName>
</protein>
<dbReference type="NCBIfam" id="NF004517">
    <property type="entry name" value="PRK05862.1"/>
    <property type="match status" value="1"/>
</dbReference>
<keyword evidence="6" id="KW-0456">Lyase</keyword>
<reference evidence="11" key="1">
    <citation type="submission" date="2016-10" db="EMBL/GenBank/DDBJ databases">
        <authorList>
            <person name="Varghese N."/>
            <person name="Submissions S."/>
        </authorList>
    </citation>
    <scope>NUCLEOTIDE SEQUENCE [LARGE SCALE GENOMIC DNA]</scope>
    <source>
        <strain evidence="11">CGMCC 1.6775</strain>
    </source>
</reference>
<comment type="function">
    <text evidence="1">Could possibly oxidize fatty acids using specific components.</text>
</comment>
<dbReference type="CDD" id="cd06558">
    <property type="entry name" value="crotonase-like"/>
    <property type="match status" value="1"/>
</dbReference>
<evidence type="ECO:0000256" key="3">
    <source>
        <dbReference type="ARBA" id="ARBA00012076"/>
    </source>
</evidence>
<dbReference type="AlphaFoldDB" id="A0A1I4RGY8"/>
<dbReference type="RefSeq" id="WP_091998295.1">
    <property type="nucleotide sequence ID" value="NZ_FOUR01000001.1"/>
</dbReference>
<dbReference type="EC" id="4.2.1.17" evidence="3"/>
<dbReference type="GO" id="GO:0004300">
    <property type="term" value="F:enoyl-CoA hydratase activity"/>
    <property type="evidence" value="ECO:0007669"/>
    <property type="project" value="UniProtKB-EC"/>
</dbReference>
<evidence type="ECO:0000256" key="4">
    <source>
        <dbReference type="ARBA" id="ARBA00022832"/>
    </source>
</evidence>
<dbReference type="PROSITE" id="PS00166">
    <property type="entry name" value="ENOYL_COA_HYDRATASE"/>
    <property type="match status" value="1"/>
</dbReference>
<dbReference type="InterPro" id="IPR029045">
    <property type="entry name" value="ClpP/crotonase-like_dom_sf"/>
</dbReference>
<evidence type="ECO:0000256" key="5">
    <source>
        <dbReference type="ARBA" id="ARBA00023098"/>
    </source>
</evidence>
<proteinExistence type="inferred from homology"/>
<comment type="catalytic activity">
    <reaction evidence="7">
        <text>a (3S)-3-hydroxyacyl-CoA = a (2E)-enoyl-CoA + H2O</text>
        <dbReference type="Rhea" id="RHEA:16105"/>
        <dbReference type="ChEBI" id="CHEBI:15377"/>
        <dbReference type="ChEBI" id="CHEBI:57318"/>
        <dbReference type="ChEBI" id="CHEBI:58856"/>
        <dbReference type="EC" id="4.2.1.17"/>
    </reaction>
</comment>
<dbReference type="SUPFAM" id="SSF52096">
    <property type="entry name" value="ClpP/crotonase"/>
    <property type="match status" value="1"/>
</dbReference>
<evidence type="ECO:0000313" key="10">
    <source>
        <dbReference type="EMBL" id="SFM51477.1"/>
    </source>
</evidence>
<evidence type="ECO:0000256" key="9">
    <source>
        <dbReference type="RuleBase" id="RU003707"/>
    </source>
</evidence>
<dbReference type="FunFam" id="3.90.226.10:FF:000019">
    <property type="entry name" value="Enoyl-CoA hydratase, mitochondrial"/>
    <property type="match status" value="1"/>
</dbReference>
<sequence length="258" mass="28176">MEYSNILLEKREAVALIRLNRPKVHNALNNALMNELTSVLEALEKDDSIRAIVITGNEKAFAAGADITEVYALDFSRAYRERFISANWETVTRCRKPVIAAVAGLALGGGCELAMMCDLLIAADTARFGQPEVKIGTLPGAGGTQRLARAIGKAKTMDLCLTGRTMDAEEAERSGLVSRIVPAGELIETALAVAAEIAGYSQMATMINKEAVNQAFETTLAAGVEYERRLLWSSFASEDRHEGMSAFLEKRQPQWKHR</sequence>
<dbReference type="Proteomes" id="UP000199339">
    <property type="component" value="Unassembled WGS sequence"/>
</dbReference>
<dbReference type="InterPro" id="IPR018376">
    <property type="entry name" value="Enoyl-CoA_hyd/isom_CS"/>
</dbReference>
<evidence type="ECO:0000256" key="1">
    <source>
        <dbReference type="ARBA" id="ARBA00002994"/>
    </source>
</evidence>
<name>A0A1I4RGY8_9GAMM</name>
<organism evidence="10 11">
    <name type="scientific">Marinobacter pelagius</name>
    <dbReference type="NCBI Taxonomy" id="379482"/>
    <lineage>
        <taxon>Bacteria</taxon>
        <taxon>Pseudomonadati</taxon>
        <taxon>Pseudomonadota</taxon>
        <taxon>Gammaproteobacteria</taxon>
        <taxon>Pseudomonadales</taxon>
        <taxon>Marinobacteraceae</taxon>
        <taxon>Marinobacter</taxon>
    </lineage>
</organism>
<dbReference type="InterPro" id="IPR014748">
    <property type="entry name" value="Enoyl-CoA_hydra_C"/>
</dbReference>
<evidence type="ECO:0000256" key="2">
    <source>
        <dbReference type="ARBA" id="ARBA00005254"/>
    </source>
</evidence>
<dbReference type="InterPro" id="IPR001753">
    <property type="entry name" value="Enoyl-CoA_hydra/iso"/>
</dbReference>
<evidence type="ECO:0000313" key="11">
    <source>
        <dbReference type="Proteomes" id="UP000199339"/>
    </source>
</evidence>
<dbReference type="GO" id="GO:0006635">
    <property type="term" value="P:fatty acid beta-oxidation"/>
    <property type="evidence" value="ECO:0007669"/>
    <property type="project" value="TreeGrafter"/>
</dbReference>
<dbReference type="Gene3D" id="3.90.226.10">
    <property type="entry name" value="2-enoyl-CoA Hydratase, Chain A, domain 1"/>
    <property type="match status" value="1"/>
</dbReference>
<dbReference type="PANTHER" id="PTHR11941:SF54">
    <property type="entry name" value="ENOYL-COA HYDRATASE, MITOCHONDRIAL"/>
    <property type="match status" value="1"/>
</dbReference>
<gene>
    <name evidence="10" type="ORF">SAMN04487961_0540</name>
</gene>
<keyword evidence="5" id="KW-0443">Lipid metabolism</keyword>
<dbReference type="OrthoDB" id="9775794at2"/>
<keyword evidence="4" id="KW-0276">Fatty acid metabolism</keyword>
<dbReference type="EMBL" id="FOUR01000001">
    <property type="protein sequence ID" value="SFM51477.1"/>
    <property type="molecule type" value="Genomic_DNA"/>
</dbReference>
<comment type="similarity">
    <text evidence="2 9">Belongs to the enoyl-CoA hydratase/isomerase family.</text>
</comment>